<reference evidence="2 3" key="1">
    <citation type="journal article" date="2024" name="Arch. Microbiol.">
        <title>Corallococcus caeni sp. nov., a novel myxobacterium isolated from activated sludge.</title>
        <authorList>
            <person name="Tomita S."/>
            <person name="Nakai R."/>
            <person name="Kuroda K."/>
            <person name="Kurashita H."/>
            <person name="Hatamoto M."/>
            <person name="Yamaguchi T."/>
            <person name="Narihiro T."/>
        </authorList>
    </citation>
    <scope>NUCLEOTIDE SEQUENCE [LARGE SCALE GENOMIC DNA]</scope>
    <source>
        <strain evidence="2 3">NO1</strain>
    </source>
</reference>
<accession>A0ABQ6R442</accession>
<gene>
    <name evidence="2" type="ORF">ASNO1_71060</name>
</gene>
<proteinExistence type="predicted"/>
<name>A0ABQ6R442_9BACT</name>
<organism evidence="2 3">
    <name type="scientific">Corallococcus caeni</name>
    <dbReference type="NCBI Taxonomy" id="3082388"/>
    <lineage>
        <taxon>Bacteria</taxon>
        <taxon>Pseudomonadati</taxon>
        <taxon>Myxococcota</taxon>
        <taxon>Myxococcia</taxon>
        <taxon>Myxococcales</taxon>
        <taxon>Cystobacterineae</taxon>
        <taxon>Myxococcaceae</taxon>
        <taxon>Corallococcus</taxon>
    </lineage>
</organism>
<dbReference type="EMBL" id="BTTX01000009">
    <property type="protein sequence ID" value="GMU10852.1"/>
    <property type="molecule type" value="Genomic_DNA"/>
</dbReference>
<keyword evidence="3" id="KW-1185">Reference proteome</keyword>
<sequence>MKVKSGRAPSRGGGWERPCTSSCTATPMKPSDATAMPAQIQERRTGRERGADGDEGDSTDMVGTYGIGGGRTSGGHAGVGAGRMRGMRESGRCGTDGVRLEGTLGAC</sequence>
<protein>
    <submittedName>
        <fullName evidence="2">Uncharacterized protein</fullName>
    </submittedName>
</protein>
<comment type="caution">
    <text evidence="2">The sequence shown here is derived from an EMBL/GenBank/DDBJ whole genome shotgun (WGS) entry which is preliminary data.</text>
</comment>
<feature type="compositionally biased region" description="Gly residues" evidence="1">
    <location>
        <begin position="65"/>
        <end position="83"/>
    </location>
</feature>
<evidence type="ECO:0000256" key="1">
    <source>
        <dbReference type="SAM" id="MobiDB-lite"/>
    </source>
</evidence>
<evidence type="ECO:0000313" key="3">
    <source>
        <dbReference type="Proteomes" id="UP001342631"/>
    </source>
</evidence>
<dbReference type="Proteomes" id="UP001342631">
    <property type="component" value="Unassembled WGS sequence"/>
</dbReference>
<feature type="region of interest" description="Disordered" evidence="1">
    <location>
        <begin position="1"/>
        <end position="97"/>
    </location>
</feature>
<feature type="compositionally biased region" description="Basic and acidic residues" evidence="1">
    <location>
        <begin position="41"/>
        <end position="52"/>
    </location>
</feature>
<evidence type="ECO:0000313" key="2">
    <source>
        <dbReference type="EMBL" id="GMU10852.1"/>
    </source>
</evidence>